<keyword evidence="4" id="KW-0493">Microtubule</keyword>
<feature type="compositionally biased region" description="Basic and acidic residues" evidence="6">
    <location>
        <begin position="41"/>
        <end position="51"/>
    </location>
</feature>
<feature type="compositionally biased region" description="Basic and acidic residues" evidence="6">
    <location>
        <begin position="355"/>
        <end position="373"/>
    </location>
</feature>
<dbReference type="Pfam" id="PF06886">
    <property type="entry name" value="TPX2"/>
    <property type="match status" value="1"/>
</dbReference>
<evidence type="ECO:0000259" key="7">
    <source>
        <dbReference type="Pfam" id="PF06886"/>
    </source>
</evidence>
<feature type="domain" description="TPX2 C-terminal" evidence="7">
    <location>
        <begin position="212"/>
        <end position="281"/>
    </location>
</feature>
<evidence type="ECO:0000256" key="2">
    <source>
        <dbReference type="ARBA" id="ARBA00005885"/>
    </source>
</evidence>
<organism evidence="9">
    <name type="scientific">Glycine max</name>
    <name type="common">Soybean</name>
    <name type="synonym">Glycine hispida</name>
    <dbReference type="NCBI Taxonomy" id="3847"/>
    <lineage>
        <taxon>Eukaryota</taxon>
        <taxon>Viridiplantae</taxon>
        <taxon>Streptophyta</taxon>
        <taxon>Embryophyta</taxon>
        <taxon>Tracheophyta</taxon>
        <taxon>Spermatophyta</taxon>
        <taxon>Magnoliopsida</taxon>
        <taxon>eudicotyledons</taxon>
        <taxon>Gunneridae</taxon>
        <taxon>Pentapetalae</taxon>
        <taxon>rosids</taxon>
        <taxon>fabids</taxon>
        <taxon>Fabales</taxon>
        <taxon>Fabaceae</taxon>
        <taxon>Papilionoideae</taxon>
        <taxon>50 kb inversion clade</taxon>
        <taxon>NPAAA clade</taxon>
        <taxon>indigoferoid/millettioid clade</taxon>
        <taxon>Phaseoleae</taxon>
        <taxon>Glycine</taxon>
        <taxon>Glycine subgen. Soja</taxon>
    </lineage>
</organism>
<keyword evidence="3" id="KW-0963">Cytoplasm</keyword>
<proteinExistence type="inferred from homology"/>
<feature type="compositionally biased region" description="Basic residues" evidence="6">
    <location>
        <begin position="292"/>
        <end position="301"/>
    </location>
</feature>
<comment type="subcellular location">
    <subcellularLocation>
        <location evidence="1">Cytoplasm</location>
        <location evidence="1">Cytoskeleton</location>
    </subcellularLocation>
</comment>
<dbReference type="ExpressionAtlas" id="K7K9I0">
    <property type="expression patterns" value="baseline and differential"/>
</dbReference>
<reference evidence="8" key="3">
    <citation type="submission" date="2018-07" db="EMBL/GenBank/DDBJ databases">
        <title>WGS assembly of Glycine max.</title>
        <authorList>
            <person name="Schmutz J."/>
            <person name="Cannon S."/>
            <person name="Schlueter J."/>
            <person name="Ma J."/>
            <person name="Mitros T."/>
            <person name="Nelson W."/>
            <person name="Hyten D."/>
            <person name="Song Q."/>
            <person name="Thelen J."/>
            <person name="Cheng J."/>
            <person name="Xu D."/>
            <person name="Hellsten U."/>
            <person name="May G."/>
            <person name="Yu Y."/>
            <person name="Sakurai T."/>
            <person name="Umezawa T."/>
            <person name="Bhattacharyya M."/>
            <person name="Sandhu D."/>
            <person name="Valliyodan B."/>
            <person name="Lindquist E."/>
            <person name="Peto M."/>
            <person name="Grant D."/>
            <person name="Shu S."/>
            <person name="Goodstein D."/>
            <person name="Barry K."/>
            <person name="Futrell-Griggs M."/>
            <person name="Abernathy B."/>
            <person name="Du J."/>
            <person name="Tian Z."/>
            <person name="Zhu L."/>
            <person name="Gill N."/>
            <person name="Joshi T."/>
            <person name="Libault M."/>
            <person name="Sethuraman A."/>
            <person name="Zhang X."/>
            <person name="Shinozaki K."/>
            <person name="Nguyen H."/>
            <person name="Wing R."/>
            <person name="Cregan P."/>
            <person name="Specht J."/>
            <person name="Grimwood J."/>
            <person name="Rokhsar D."/>
            <person name="Stacey G."/>
            <person name="Shoemaker R."/>
            <person name="Jackson S."/>
        </authorList>
    </citation>
    <scope>NUCLEOTIDE SEQUENCE</scope>
    <source>
        <tissue evidence="8">Callus</tissue>
    </source>
</reference>
<evidence type="ECO:0000256" key="4">
    <source>
        <dbReference type="ARBA" id="ARBA00022701"/>
    </source>
</evidence>
<feature type="region of interest" description="Disordered" evidence="6">
    <location>
        <begin position="191"/>
        <end position="217"/>
    </location>
</feature>
<dbReference type="PANTHER" id="PTHR31358">
    <property type="entry name" value="PROTEIN WVD2-LIKE 4"/>
    <property type="match status" value="1"/>
</dbReference>
<feature type="compositionally biased region" description="Basic and acidic residues" evidence="6">
    <location>
        <begin position="10"/>
        <end position="29"/>
    </location>
</feature>
<dbReference type="EMBL" id="CM000835">
    <property type="protein sequence ID" value="KRH72124.1"/>
    <property type="molecule type" value="Genomic_DNA"/>
</dbReference>
<feature type="compositionally biased region" description="Polar residues" evidence="6">
    <location>
        <begin position="312"/>
        <end position="324"/>
    </location>
</feature>
<evidence type="ECO:0000313" key="9">
    <source>
        <dbReference type="EnsemblPlants" id="KRH72123"/>
    </source>
</evidence>
<reference evidence="8 9" key="1">
    <citation type="journal article" date="2010" name="Nature">
        <title>Genome sequence of the palaeopolyploid soybean.</title>
        <authorList>
            <person name="Schmutz J."/>
            <person name="Cannon S.B."/>
            <person name="Schlueter J."/>
            <person name="Ma J."/>
            <person name="Mitros T."/>
            <person name="Nelson W."/>
            <person name="Hyten D.L."/>
            <person name="Song Q."/>
            <person name="Thelen J.J."/>
            <person name="Cheng J."/>
            <person name="Xu D."/>
            <person name="Hellsten U."/>
            <person name="May G.D."/>
            <person name="Yu Y."/>
            <person name="Sakurai T."/>
            <person name="Umezawa T."/>
            <person name="Bhattacharyya M.K."/>
            <person name="Sandhu D."/>
            <person name="Valliyodan B."/>
            <person name="Lindquist E."/>
            <person name="Peto M."/>
            <person name="Grant D."/>
            <person name="Shu S."/>
            <person name="Goodstein D."/>
            <person name="Barry K."/>
            <person name="Futrell-Griggs M."/>
            <person name="Abernathy B."/>
            <person name="Du J."/>
            <person name="Tian Z."/>
            <person name="Zhu L."/>
            <person name="Gill N."/>
            <person name="Joshi T."/>
            <person name="Libault M."/>
            <person name="Sethuraman A."/>
            <person name="Zhang X.-C."/>
            <person name="Shinozaki K."/>
            <person name="Nguyen H.T."/>
            <person name="Wing R.A."/>
            <person name="Cregan P."/>
            <person name="Specht J."/>
            <person name="Grimwood J."/>
            <person name="Rokhsar D."/>
            <person name="Stacey G."/>
            <person name="Shoemaker R.C."/>
            <person name="Jackson S.A."/>
        </authorList>
    </citation>
    <scope>NUCLEOTIDE SEQUENCE [LARGE SCALE GENOMIC DNA]</scope>
    <source>
        <strain evidence="9">cv. Williams 82</strain>
        <tissue evidence="8">Callus</tissue>
    </source>
</reference>
<dbReference type="Gramene" id="KRH72124">
    <property type="protein sequence ID" value="KRH72124"/>
    <property type="gene ID" value="GLYMA_02G192600"/>
</dbReference>
<comment type="similarity">
    <text evidence="2">Belongs to the TPX2 family.</text>
</comment>
<dbReference type="OrthoDB" id="1939285at2759"/>
<dbReference type="GO" id="GO:0005874">
    <property type="term" value="C:microtubule"/>
    <property type="evidence" value="ECO:0007669"/>
    <property type="project" value="UniProtKB-KW"/>
</dbReference>
<feature type="compositionally biased region" description="Basic and acidic residues" evidence="6">
    <location>
        <begin position="235"/>
        <end position="258"/>
    </location>
</feature>
<dbReference type="Proteomes" id="UP000008827">
    <property type="component" value="Chromosome 2"/>
</dbReference>
<evidence type="ECO:0000313" key="10">
    <source>
        <dbReference type="Proteomes" id="UP000008827"/>
    </source>
</evidence>
<accession>K7K9I0</accession>
<evidence type="ECO:0000256" key="6">
    <source>
        <dbReference type="SAM" id="MobiDB-lite"/>
    </source>
</evidence>
<reference evidence="9" key="2">
    <citation type="submission" date="2018-02" db="UniProtKB">
        <authorList>
            <consortium name="EnsemblPlants"/>
        </authorList>
    </citation>
    <scope>IDENTIFICATION</scope>
    <source>
        <strain evidence="9">Williams 82</strain>
    </source>
</reference>
<dbReference type="AlphaFoldDB" id="K7K9I0"/>
<dbReference type="GO" id="GO:0008017">
    <property type="term" value="F:microtubule binding"/>
    <property type="evidence" value="ECO:0007669"/>
    <property type="project" value="InterPro"/>
</dbReference>
<name>K7K9I0_SOYBN</name>
<dbReference type="InterPro" id="IPR027329">
    <property type="entry name" value="TPX2_C"/>
</dbReference>
<dbReference type="EnsemblPlants" id="KRH72123">
    <property type="protein sequence ID" value="KRH72123"/>
    <property type="gene ID" value="GLYMA_02G192600"/>
</dbReference>
<sequence length="422" mass="46123">MESENGVAMEDEKHVIGETTKENINKEAENSCNAEIQTKNEVSETDVKAEGPKSAASKISKLAKGHVGKGGVASKNNKSATKDKPNLKSTTSYQTHRPNLSKSFSFPAKSAGGEGVKKSTNGTLAKTETKHANGAKAEASIRRSSRLTNSEVNSKEAETNTGNSNQRTSLTSITSLKTSESGIFTVNAVTKSLTSEESLSHTPCRRSSGSGFSFRLEERAEKRKEFFSKLEEKIQEKEAEKTNQQEKSKENQEAEIKQLRKTMTFKATPMPSFYKEPPPKVELKKIPITRPKSPKLGRHKGSAVNNSEDKSSSSPHGKQQQNDSTKAKAKGSNKEVIPKKPIRKSQAKLQSQESAIRKTEKDSVKPTKVDQDAKAGTGNNEECHDPSVNNSEYQNDMEQESKNDHDQNGALVLNSSTPEIVS</sequence>
<evidence type="ECO:0000313" key="8">
    <source>
        <dbReference type="EMBL" id="KRH72123.1"/>
    </source>
</evidence>
<evidence type="ECO:0000256" key="5">
    <source>
        <dbReference type="ARBA" id="ARBA00023212"/>
    </source>
</evidence>
<dbReference type="RefSeq" id="XP_014623825.1">
    <property type="nucleotide sequence ID" value="XM_014768339.3"/>
</dbReference>
<keyword evidence="10" id="KW-1185">Reference proteome</keyword>
<feature type="compositionally biased region" description="Polar residues" evidence="6">
    <location>
        <begin position="30"/>
        <end position="40"/>
    </location>
</feature>
<dbReference type="PANTHER" id="PTHR31358:SF47">
    <property type="entry name" value="TPX2 (TARGETING PROTEIN FOR XKLP2) FAMILY PROTEIN"/>
    <property type="match status" value="1"/>
</dbReference>
<protein>
    <recommendedName>
        <fullName evidence="7">TPX2 C-terminal domain-containing protein</fullName>
    </recommendedName>
</protein>
<feature type="compositionally biased region" description="Polar residues" evidence="6">
    <location>
        <begin position="413"/>
        <end position="422"/>
    </location>
</feature>
<dbReference type="EMBL" id="CM000835">
    <property type="protein sequence ID" value="KRH72123.1"/>
    <property type="molecule type" value="Genomic_DNA"/>
</dbReference>
<gene>
    <name evidence="9" type="primary">LOC100804644</name>
    <name evidence="8" type="ORF">GLYMA_02G192600</name>
</gene>
<evidence type="ECO:0000256" key="3">
    <source>
        <dbReference type="ARBA" id="ARBA00022490"/>
    </source>
</evidence>
<dbReference type="Gramene" id="KRH72123">
    <property type="protein sequence ID" value="KRH72123"/>
    <property type="gene ID" value="GLYMA_02G192600"/>
</dbReference>
<feature type="compositionally biased region" description="Polar residues" evidence="6">
    <location>
        <begin position="191"/>
        <end position="201"/>
    </location>
</feature>
<dbReference type="GeneID" id="100804644"/>
<dbReference type="InterPro" id="IPR044833">
    <property type="entry name" value="WDL5/6"/>
</dbReference>
<feature type="compositionally biased region" description="Polar residues" evidence="6">
    <location>
        <begin position="387"/>
        <end position="396"/>
    </location>
</feature>
<keyword evidence="5" id="KW-0206">Cytoskeleton</keyword>
<feature type="region of interest" description="Disordered" evidence="6">
    <location>
        <begin position="1"/>
        <end position="177"/>
    </location>
</feature>
<dbReference type="SMR" id="K7K9I0"/>
<evidence type="ECO:0000256" key="1">
    <source>
        <dbReference type="ARBA" id="ARBA00004245"/>
    </source>
</evidence>
<feature type="compositionally biased region" description="Polar residues" evidence="6">
    <location>
        <begin position="87"/>
        <end position="104"/>
    </location>
</feature>
<dbReference type="EnsemblPlants" id="KRH72124">
    <property type="protein sequence ID" value="KRH72124"/>
    <property type="gene ID" value="GLYMA_02G192600"/>
</dbReference>
<feature type="compositionally biased region" description="Low complexity" evidence="6">
    <location>
        <begin position="205"/>
        <end position="214"/>
    </location>
</feature>
<feature type="compositionally biased region" description="Low complexity" evidence="6">
    <location>
        <begin position="168"/>
        <end position="177"/>
    </location>
</feature>
<feature type="region of interest" description="Disordered" evidence="6">
    <location>
        <begin position="235"/>
        <end position="422"/>
    </location>
</feature>